<comment type="caution">
    <text evidence="13">The sequence shown here is derived from an EMBL/GenBank/DDBJ whole genome shotgun (WGS) entry which is preliminary data.</text>
</comment>
<feature type="domain" description="Acyl-CoA dehydrogenase/oxidase C-terminal" evidence="9">
    <location>
        <begin position="247"/>
        <end position="410"/>
    </location>
</feature>
<protein>
    <submittedName>
        <fullName evidence="13">Acyl-CoA dehydrogenase</fullName>
    </submittedName>
</protein>
<dbReference type="RefSeq" id="WP_103114571.1">
    <property type="nucleotide sequence ID" value="NZ_PPFX01000006.1"/>
</dbReference>
<keyword evidence="6 8" id="KW-0560">Oxidoreductase</keyword>
<dbReference type="InterPro" id="IPR006091">
    <property type="entry name" value="Acyl-CoA_Oxase/DH_mid-dom"/>
</dbReference>
<dbReference type="Pfam" id="PF00441">
    <property type="entry name" value="Acyl-CoA_dh_1"/>
    <property type="match status" value="1"/>
</dbReference>
<dbReference type="Pfam" id="PF02770">
    <property type="entry name" value="Acyl-CoA_dh_M"/>
    <property type="match status" value="1"/>
</dbReference>
<dbReference type="EMBL" id="PPFX01000006">
    <property type="protein sequence ID" value="PNU21042.1"/>
    <property type="molecule type" value="Genomic_DNA"/>
</dbReference>
<evidence type="ECO:0000313" key="13">
    <source>
        <dbReference type="EMBL" id="PNU21042.1"/>
    </source>
</evidence>
<feature type="domain" description="Acyl-CoA dehydrogenase-like C-terminal" evidence="12">
    <location>
        <begin position="467"/>
        <end position="503"/>
    </location>
</feature>
<comment type="subunit">
    <text evidence="3">Homotetramer.</text>
</comment>
<dbReference type="InterPro" id="IPR036250">
    <property type="entry name" value="AcylCo_DH-like_C"/>
</dbReference>
<dbReference type="PROSITE" id="PS00073">
    <property type="entry name" value="ACYL_COA_DH_2"/>
    <property type="match status" value="1"/>
</dbReference>
<dbReference type="GO" id="GO:0050660">
    <property type="term" value="F:flavin adenine dinucleotide binding"/>
    <property type="evidence" value="ECO:0007669"/>
    <property type="project" value="InterPro"/>
</dbReference>
<evidence type="ECO:0000256" key="5">
    <source>
        <dbReference type="ARBA" id="ARBA00022827"/>
    </source>
</evidence>
<evidence type="ECO:0000259" key="10">
    <source>
        <dbReference type="Pfam" id="PF02770"/>
    </source>
</evidence>
<evidence type="ECO:0000256" key="4">
    <source>
        <dbReference type="ARBA" id="ARBA00022630"/>
    </source>
</evidence>
<evidence type="ECO:0000259" key="9">
    <source>
        <dbReference type="Pfam" id="PF00441"/>
    </source>
</evidence>
<keyword evidence="5 8" id="KW-0274">FAD</keyword>
<comment type="catalytic activity">
    <reaction evidence="7">
        <text>a 2,3-saturated acyl-CoA + A = a 2,3-dehydroacyl-CoA + AH2</text>
        <dbReference type="Rhea" id="RHEA:48608"/>
        <dbReference type="ChEBI" id="CHEBI:13193"/>
        <dbReference type="ChEBI" id="CHEBI:17499"/>
        <dbReference type="ChEBI" id="CHEBI:60015"/>
        <dbReference type="ChEBI" id="CHEBI:65111"/>
    </reaction>
</comment>
<dbReference type="SUPFAM" id="SSF47203">
    <property type="entry name" value="Acyl-CoA dehydrogenase C-terminal domain-like"/>
    <property type="match status" value="1"/>
</dbReference>
<feature type="domain" description="Acyl-CoA oxidase/dehydrogenase middle" evidence="10">
    <location>
        <begin position="142"/>
        <end position="235"/>
    </location>
</feature>
<proteinExistence type="inferred from homology"/>
<comment type="cofactor">
    <cofactor evidence="1 8">
        <name>FAD</name>
        <dbReference type="ChEBI" id="CHEBI:57692"/>
    </cofactor>
</comment>
<dbReference type="InterPro" id="IPR013786">
    <property type="entry name" value="AcylCoA_DH/ox_N"/>
</dbReference>
<reference evidence="13 14" key="1">
    <citation type="journal article" date="2018" name="Genome Announc.">
        <title>Genome Sequence of Geothermobacter sp. HR-1 Iron Reducer from the Loihi Seamount.</title>
        <authorList>
            <person name="Smith H."/>
            <person name="Abuyen K."/>
            <person name="Tremblay J."/>
            <person name="Savalia P."/>
            <person name="Perez-Rodriguez I."/>
            <person name="Emerson D."/>
            <person name="Tully B."/>
            <person name="Amend J."/>
        </authorList>
    </citation>
    <scope>NUCLEOTIDE SEQUENCE [LARGE SCALE GENOMIC DNA]</scope>
    <source>
        <strain evidence="13 14">HR-1</strain>
    </source>
</reference>
<dbReference type="InterPro" id="IPR006089">
    <property type="entry name" value="Acyl-CoA_DH_CS"/>
</dbReference>
<dbReference type="Gene3D" id="1.10.540.10">
    <property type="entry name" value="Acyl-CoA dehydrogenase/oxidase, N-terminal domain"/>
    <property type="match status" value="1"/>
</dbReference>
<name>A0A2K2HCJ6_9BACT</name>
<dbReference type="InterPro" id="IPR009075">
    <property type="entry name" value="AcylCo_DH/oxidase_C"/>
</dbReference>
<evidence type="ECO:0000259" key="11">
    <source>
        <dbReference type="Pfam" id="PF02771"/>
    </source>
</evidence>
<evidence type="ECO:0000256" key="6">
    <source>
        <dbReference type="ARBA" id="ARBA00023002"/>
    </source>
</evidence>
<evidence type="ECO:0000256" key="3">
    <source>
        <dbReference type="ARBA" id="ARBA00011881"/>
    </source>
</evidence>
<evidence type="ECO:0000256" key="7">
    <source>
        <dbReference type="ARBA" id="ARBA00052546"/>
    </source>
</evidence>
<dbReference type="InterPro" id="IPR049426">
    <property type="entry name" value="Acyl-CoA-dh-like_C"/>
</dbReference>
<dbReference type="AlphaFoldDB" id="A0A2K2HCJ6"/>
<dbReference type="Gene3D" id="1.20.140.10">
    <property type="entry name" value="Butyryl-CoA Dehydrogenase, subunit A, domain 3"/>
    <property type="match status" value="2"/>
</dbReference>
<accession>A0A2K2HCJ6</accession>
<dbReference type="InterPro" id="IPR046373">
    <property type="entry name" value="Acyl-CoA_Oxase/DH_mid-dom_sf"/>
</dbReference>
<dbReference type="FunFam" id="1.10.540.10:FF:000001">
    <property type="entry name" value="Very long-chain-specific acyl-CoA dehydrogenase, mitochondrial"/>
    <property type="match status" value="1"/>
</dbReference>
<organism evidence="13 14">
    <name type="scientific">Geothermobacter hydrogeniphilus</name>
    <dbReference type="NCBI Taxonomy" id="1969733"/>
    <lineage>
        <taxon>Bacteria</taxon>
        <taxon>Pseudomonadati</taxon>
        <taxon>Thermodesulfobacteriota</taxon>
        <taxon>Desulfuromonadia</taxon>
        <taxon>Desulfuromonadales</taxon>
        <taxon>Geothermobacteraceae</taxon>
        <taxon>Geothermobacter</taxon>
    </lineage>
</organism>
<dbReference type="Pfam" id="PF21263">
    <property type="entry name" value="Acyl-CoA-dh_C"/>
    <property type="match status" value="1"/>
</dbReference>
<evidence type="ECO:0000256" key="8">
    <source>
        <dbReference type="RuleBase" id="RU362125"/>
    </source>
</evidence>
<evidence type="ECO:0000313" key="14">
    <source>
        <dbReference type="Proteomes" id="UP000236340"/>
    </source>
</evidence>
<dbReference type="PANTHER" id="PTHR43884">
    <property type="entry name" value="ACYL-COA DEHYDROGENASE"/>
    <property type="match status" value="1"/>
</dbReference>
<dbReference type="InterPro" id="IPR009100">
    <property type="entry name" value="AcylCoA_DH/oxidase_NM_dom_sf"/>
</dbReference>
<dbReference type="PANTHER" id="PTHR43884:SF12">
    <property type="entry name" value="ISOVALERYL-COA DEHYDROGENASE, MITOCHONDRIAL-RELATED"/>
    <property type="match status" value="1"/>
</dbReference>
<dbReference type="GO" id="GO:0003995">
    <property type="term" value="F:acyl-CoA dehydrogenase activity"/>
    <property type="evidence" value="ECO:0007669"/>
    <property type="project" value="InterPro"/>
</dbReference>
<sequence length="575" mass="62703">MSTLPAGGEFLLRPPAIAPFVPEDFTTEQRQIAATTKAFINNEILPDLDRLEQQDFTLLREKLRRCAELGLFLVDIPEEYDGLELDKATSMLVAETIGPSGSFAITSSGQTGIGSLPLVYYGTAEQKQKYLEKLTSGAWIGAYCLTEPDCGSDPLSARATATLSKDGSCYILNGVKQFITNAAFADLFTVFAKIYGRQFSAFLVERQMDGLSIGREEQKMGLKGTSTAQVILENVRVPVDNLLGEAGKGHKIAFNVLNIGRLKLAATVVGAAKGALAEAAGYAGERKQFGRRLIEFGAIGEKLADMSAALFAAESVLYRVAGLLDARIAALDRGGDDYYQHYQQAIEEYAGECAIAKVLCSETLAQVADEALQIHGGYGYIRDYPVERFYRDQRINRIFEGTNEINRMLIPTLLLRRADEGRLDLWPRAQAVKDAWDSDKREETGQELLANVKTLYLLLLASVQQRRGEQEILLALGDMAVDIFALESSLLRVHRAVSGASAQKRSLLEAAAGINSFEITGRLRQSALRLNAYGSNDPELLPGQIERLCRYPGTGLLAAKRSLAAATGEAGGYPF</sequence>
<dbReference type="Proteomes" id="UP000236340">
    <property type="component" value="Unassembled WGS sequence"/>
</dbReference>
<dbReference type="SUPFAM" id="SSF56645">
    <property type="entry name" value="Acyl-CoA dehydrogenase NM domain-like"/>
    <property type="match status" value="1"/>
</dbReference>
<gene>
    <name evidence="13" type="ORF">C2E25_04375</name>
</gene>
<comment type="similarity">
    <text evidence="2 8">Belongs to the acyl-CoA dehydrogenase family.</text>
</comment>
<evidence type="ECO:0000256" key="2">
    <source>
        <dbReference type="ARBA" id="ARBA00009347"/>
    </source>
</evidence>
<evidence type="ECO:0000256" key="1">
    <source>
        <dbReference type="ARBA" id="ARBA00001974"/>
    </source>
</evidence>
<dbReference type="OrthoDB" id="9765339at2"/>
<evidence type="ECO:0000259" key="12">
    <source>
        <dbReference type="Pfam" id="PF21263"/>
    </source>
</evidence>
<keyword evidence="4 8" id="KW-0285">Flavoprotein</keyword>
<dbReference type="Gene3D" id="2.40.110.10">
    <property type="entry name" value="Butyryl-CoA Dehydrogenase, subunit A, domain 2"/>
    <property type="match status" value="1"/>
</dbReference>
<dbReference type="FunFam" id="1.20.140.10:FF:000019">
    <property type="entry name" value="Acyl-CoA dehydrogenase"/>
    <property type="match status" value="1"/>
</dbReference>
<dbReference type="InterPro" id="IPR037069">
    <property type="entry name" value="AcylCoA_DH/ox_N_sf"/>
</dbReference>
<dbReference type="Pfam" id="PF02771">
    <property type="entry name" value="Acyl-CoA_dh_N"/>
    <property type="match status" value="1"/>
</dbReference>
<feature type="domain" description="Acyl-CoA dehydrogenase/oxidase N-terminal" evidence="11">
    <location>
        <begin position="26"/>
        <end position="137"/>
    </location>
</feature>